<evidence type="ECO:0000259" key="10">
    <source>
        <dbReference type="Pfam" id="PF01743"/>
    </source>
</evidence>
<dbReference type="GO" id="GO:0046872">
    <property type="term" value="F:metal ion binding"/>
    <property type="evidence" value="ECO:0007669"/>
    <property type="project" value="UniProtKB-KW"/>
</dbReference>
<accession>A0A0H3NDQ6</accession>
<dbReference type="Pfam" id="PF01743">
    <property type="entry name" value="PolyA_pol"/>
    <property type="match status" value="1"/>
</dbReference>
<gene>
    <name evidence="13" type="ordered locus">CD196_2312</name>
</gene>
<keyword evidence="4" id="KW-0548">Nucleotidyltransferase</keyword>
<keyword evidence="7" id="KW-0460">Magnesium</keyword>
<dbReference type="GO" id="GO:0016779">
    <property type="term" value="F:nucleotidyltransferase activity"/>
    <property type="evidence" value="ECO:0007669"/>
    <property type="project" value="UniProtKB-KW"/>
</dbReference>
<dbReference type="NCBIfam" id="NF009814">
    <property type="entry name" value="PRK13299.1"/>
    <property type="match status" value="1"/>
</dbReference>
<dbReference type="SUPFAM" id="SSF81301">
    <property type="entry name" value="Nucleotidyltransferase"/>
    <property type="match status" value="1"/>
</dbReference>
<dbReference type="InterPro" id="IPR002646">
    <property type="entry name" value="PolA_pol_head_dom"/>
</dbReference>
<evidence type="ECO:0000259" key="11">
    <source>
        <dbReference type="Pfam" id="PF12627"/>
    </source>
</evidence>
<dbReference type="SUPFAM" id="SSF81891">
    <property type="entry name" value="Poly A polymerase C-terminal region-like"/>
    <property type="match status" value="1"/>
</dbReference>
<dbReference type="PANTHER" id="PTHR46173">
    <property type="entry name" value="CCA TRNA NUCLEOTIDYLTRANSFERASE 1, MITOCHONDRIAL"/>
    <property type="match status" value="1"/>
</dbReference>
<dbReference type="AlphaFoldDB" id="A0A0H3NDQ6"/>
<dbReference type="PANTHER" id="PTHR46173:SF1">
    <property type="entry name" value="CCA TRNA NUCLEOTIDYLTRANSFERASE 1, MITOCHONDRIAL"/>
    <property type="match status" value="1"/>
</dbReference>
<protein>
    <submittedName>
        <fullName evidence="13">Poly(A) polymerase</fullName>
    </submittedName>
</protein>
<dbReference type="CDD" id="cd05398">
    <property type="entry name" value="NT_ClassII-CCAase"/>
    <property type="match status" value="1"/>
</dbReference>
<evidence type="ECO:0000256" key="1">
    <source>
        <dbReference type="ARBA" id="ARBA00001946"/>
    </source>
</evidence>
<keyword evidence="6" id="KW-0547">Nucleotide-binding</keyword>
<organism evidence="13 14">
    <name type="scientific">Clostridioides difficile (strain CD196)</name>
    <name type="common">Peptoclostridium difficile</name>
    <dbReference type="NCBI Taxonomy" id="645462"/>
    <lineage>
        <taxon>Bacteria</taxon>
        <taxon>Bacillati</taxon>
        <taxon>Bacillota</taxon>
        <taxon>Clostridia</taxon>
        <taxon>Peptostreptococcales</taxon>
        <taxon>Peptostreptococcaceae</taxon>
        <taxon>Clostridioides</taxon>
    </lineage>
</organism>
<evidence type="ECO:0000256" key="5">
    <source>
        <dbReference type="ARBA" id="ARBA00022723"/>
    </source>
</evidence>
<reference evidence="13 14" key="1">
    <citation type="journal article" date="2009" name="Genome Biol.">
        <title>Comparative genome and phenotypic analysis of Clostridium difficile 027 strains provides insight into the evolution of a hypervirulent bacterium.</title>
        <authorList>
            <person name="Stabler R.A."/>
            <person name="He M."/>
            <person name="Dawson L."/>
            <person name="Martin M."/>
            <person name="Valiente E."/>
            <person name="Corton C."/>
            <person name="Lawley T.D."/>
            <person name="Sebaihia M."/>
            <person name="Quail M.A."/>
            <person name="Rose G."/>
            <person name="Gerding D.N."/>
            <person name="Gibert M."/>
            <person name="Popoff M.R."/>
            <person name="Parkhill J."/>
            <person name="Dougan G."/>
            <person name="Wren B.W."/>
        </authorList>
    </citation>
    <scope>NUCLEOTIDE SEQUENCE [LARGE SCALE GENOMIC DNA]</scope>
    <source>
        <strain evidence="13 14">CD196</strain>
    </source>
</reference>
<dbReference type="Pfam" id="PF13735">
    <property type="entry name" value="tRNA_NucTran2_2"/>
    <property type="match status" value="1"/>
</dbReference>
<keyword evidence="8 9" id="KW-0694">RNA-binding</keyword>
<dbReference type="HOGENOM" id="CLU_015961_3_1_9"/>
<dbReference type="KEGG" id="cdc:CD196_2312"/>
<dbReference type="Proteomes" id="UP000002068">
    <property type="component" value="Chromosome"/>
</dbReference>
<dbReference type="InterPro" id="IPR043519">
    <property type="entry name" value="NT_sf"/>
</dbReference>
<dbReference type="GO" id="GO:0008033">
    <property type="term" value="P:tRNA processing"/>
    <property type="evidence" value="ECO:0007669"/>
    <property type="project" value="UniProtKB-KW"/>
</dbReference>
<sequence length="470" mass="54717">MWYILSKLIENISKNILKKNKKVIFMINIEIPKKVDYIIKELETNGYEAYVVGGCVRDCLLERVPNDWDITTSARPEVVVELFEKTIPTGIQHGTVTVMIEHEPFEVTTYRIDGNYSDGRHPDSIEFTNNIVKDLSRRDFTINSIAYNSKTGLVDPFNGYEDIQNKYIRCVGNPVDRFEEDALRMLRAVRFSAQLNFKIAEGTKQSIHKKADLIKNVSIERIQTEFNKILVSDSSKLNLLKSTGLLKFIIPEICELEDVTQHNPYHIYDVQKHTLISTEVIEDELYLKLTMLFHDLGKKVTKTTDKNGVDHFYTHSRESVKIAKKILRRLKYDNYTINKVLILIQYHDYRIEPKRKIIKKLLNKLEDVELFEDLIKVNWADTLAKNPKYAKQKILNLIECEKEFKHIINQKECFNLKDLAINGKDLISIGIKPGKDIGHILNKMLEIVINNPELNEKEILKEKALNIYTF</sequence>
<evidence type="ECO:0000256" key="3">
    <source>
        <dbReference type="ARBA" id="ARBA00022694"/>
    </source>
</evidence>
<dbReference type="EMBL" id="FN538970">
    <property type="protein sequence ID" value="CBA64432.1"/>
    <property type="molecule type" value="Genomic_DNA"/>
</dbReference>
<dbReference type="Gene3D" id="3.30.460.10">
    <property type="entry name" value="Beta Polymerase, domain 2"/>
    <property type="match status" value="1"/>
</dbReference>
<keyword evidence="5" id="KW-0479">Metal-binding</keyword>
<dbReference type="InterPro" id="IPR032828">
    <property type="entry name" value="PolyA_RNA-bd"/>
</dbReference>
<evidence type="ECO:0000256" key="2">
    <source>
        <dbReference type="ARBA" id="ARBA00022679"/>
    </source>
</evidence>
<evidence type="ECO:0000256" key="9">
    <source>
        <dbReference type="RuleBase" id="RU003953"/>
    </source>
</evidence>
<evidence type="ECO:0000256" key="4">
    <source>
        <dbReference type="ARBA" id="ARBA00022695"/>
    </source>
</evidence>
<dbReference type="Gene3D" id="1.10.3090.10">
    <property type="entry name" value="cca-adding enzyme, domain 2"/>
    <property type="match status" value="1"/>
</dbReference>
<evidence type="ECO:0000256" key="7">
    <source>
        <dbReference type="ARBA" id="ARBA00022842"/>
    </source>
</evidence>
<dbReference type="InterPro" id="IPR050264">
    <property type="entry name" value="Bact_CCA-adding_enz_type3_sf"/>
</dbReference>
<name>A0A0H3NDQ6_CLODC</name>
<dbReference type="Gene3D" id="1.10.246.80">
    <property type="match status" value="1"/>
</dbReference>
<evidence type="ECO:0000256" key="8">
    <source>
        <dbReference type="ARBA" id="ARBA00022884"/>
    </source>
</evidence>
<dbReference type="Pfam" id="PF12627">
    <property type="entry name" value="PolyA_pol_RNAbd"/>
    <property type="match status" value="1"/>
</dbReference>
<evidence type="ECO:0000259" key="12">
    <source>
        <dbReference type="Pfam" id="PF13735"/>
    </source>
</evidence>
<keyword evidence="3" id="KW-0819">tRNA processing</keyword>
<feature type="domain" description="Poly A polymerase head" evidence="10">
    <location>
        <begin position="49"/>
        <end position="169"/>
    </location>
</feature>
<evidence type="ECO:0000313" key="13">
    <source>
        <dbReference type="EMBL" id="CBA64432.1"/>
    </source>
</evidence>
<comment type="similarity">
    <text evidence="9">Belongs to the tRNA nucleotidyltransferase/poly(A) polymerase family.</text>
</comment>
<dbReference type="GO" id="GO:0000166">
    <property type="term" value="F:nucleotide binding"/>
    <property type="evidence" value="ECO:0007669"/>
    <property type="project" value="UniProtKB-KW"/>
</dbReference>
<comment type="cofactor">
    <cofactor evidence="1">
        <name>Mg(2+)</name>
        <dbReference type="ChEBI" id="CHEBI:18420"/>
    </cofactor>
</comment>
<evidence type="ECO:0000256" key="6">
    <source>
        <dbReference type="ARBA" id="ARBA00022741"/>
    </source>
</evidence>
<keyword evidence="2 9" id="KW-0808">Transferase</keyword>
<evidence type="ECO:0000313" key="14">
    <source>
        <dbReference type="Proteomes" id="UP000002068"/>
    </source>
</evidence>
<dbReference type="InterPro" id="IPR032810">
    <property type="entry name" value="CCA-adding_enz_C"/>
</dbReference>
<feature type="domain" description="tRNA nucleotidyltransferase/poly(A) polymerase RNA and SrmB- binding" evidence="11">
    <location>
        <begin position="196"/>
        <end position="254"/>
    </location>
</feature>
<proteinExistence type="inferred from homology"/>
<dbReference type="GO" id="GO:0000049">
    <property type="term" value="F:tRNA binding"/>
    <property type="evidence" value="ECO:0007669"/>
    <property type="project" value="TreeGrafter"/>
</dbReference>
<feature type="domain" description="CCA-adding enzyme C-terminal" evidence="12">
    <location>
        <begin position="322"/>
        <end position="463"/>
    </location>
</feature>